<keyword evidence="1" id="KW-0812">Transmembrane</keyword>
<proteinExistence type="predicted"/>
<dbReference type="EMBL" id="FJOG01000006">
    <property type="protein sequence ID" value="CZR55431.1"/>
    <property type="molecule type" value="Genomic_DNA"/>
</dbReference>
<gene>
    <name evidence="2" type="ORF">PAC_05319</name>
</gene>
<organism evidence="2 3">
    <name type="scientific">Phialocephala subalpina</name>
    <dbReference type="NCBI Taxonomy" id="576137"/>
    <lineage>
        <taxon>Eukaryota</taxon>
        <taxon>Fungi</taxon>
        <taxon>Dikarya</taxon>
        <taxon>Ascomycota</taxon>
        <taxon>Pezizomycotina</taxon>
        <taxon>Leotiomycetes</taxon>
        <taxon>Helotiales</taxon>
        <taxon>Mollisiaceae</taxon>
        <taxon>Phialocephala</taxon>
        <taxon>Phialocephala fortinii species complex</taxon>
    </lineage>
</organism>
<protein>
    <submittedName>
        <fullName evidence="2">Uncharacterized protein</fullName>
    </submittedName>
</protein>
<dbReference type="Proteomes" id="UP000184330">
    <property type="component" value="Unassembled WGS sequence"/>
</dbReference>
<accession>A0A1L7WRN7</accession>
<keyword evidence="1" id="KW-0472">Membrane</keyword>
<name>A0A1L7WRN7_9HELO</name>
<evidence type="ECO:0000313" key="2">
    <source>
        <dbReference type="EMBL" id="CZR55431.1"/>
    </source>
</evidence>
<keyword evidence="1" id="KW-1133">Transmembrane helix</keyword>
<evidence type="ECO:0000256" key="1">
    <source>
        <dbReference type="SAM" id="Phobius"/>
    </source>
</evidence>
<dbReference type="OrthoDB" id="5428890at2759"/>
<feature type="transmembrane region" description="Helical" evidence="1">
    <location>
        <begin position="312"/>
        <end position="334"/>
    </location>
</feature>
<reference evidence="2 3" key="1">
    <citation type="submission" date="2016-03" db="EMBL/GenBank/DDBJ databases">
        <authorList>
            <person name="Ploux O."/>
        </authorList>
    </citation>
    <scope>NUCLEOTIDE SEQUENCE [LARGE SCALE GENOMIC DNA]</scope>
    <source>
        <strain evidence="2 3">UAMH 11012</strain>
    </source>
</reference>
<evidence type="ECO:0000313" key="3">
    <source>
        <dbReference type="Proteomes" id="UP000184330"/>
    </source>
</evidence>
<dbReference type="AlphaFoldDB" id="A0A1L7WRN7"/>
<keyword evidence="3" id="KW-1185">Reference proteome</keyword>
<sequence length="336" mass="39065">MVILGGTPYNEIQDAVSWYIGFLEYKIRESWINLFSPVLKDTDRFSDAPSREDLSVAFQILRIVALDLSGENFALTDIVDKLYNEKVLAETDEHRSHANQLVCFVSCKVGSGAKQTTGDKPQEFYQKFGNQKKSCIKAPSEDQNIYELRTKPGIQRPAIPHSPREIWEDYTRAGQGLHRLFWDSDQSNSFLRAEVEDAMEFYREVLLSYRLIFGQDNISHKRFNKMFRKSDLLPKEYHDSLIFILCGQHWDSKEARHVYELIDAEDPSTHYSPTIDFPYLGTRLLELQTYVKDYKPSTFCAIWNDKRDPSEWWTFWAVILMGSMTLIVTILLGISQ</sequence>